<evidence type="ECO:0000256" key="1">
    <source>
        <dbReference type="SAM" id="Phobius"/>
    </source>
</evidence>
<keyword evidence="1" id="KW-0812">Transmembrane</keyword>
<feature type="chain" id="PRO_5037977089" description="Transmembrane protein" evidence="2">
    <location>
        <begin position="22"/>
        <end position="142"/>
    </location>
</feature>
<keyword evidence="4" id="KW-1185">Reference proteome</keyword>
<keyword evidence="2" id="KW-0732">Signal</keyword>
<accession>A0A917YY75</accession>
<comment type="caution">
    <text evidence="3">The sequence shown here is derived from an EMBL/GenBank/DDBJ whole genome shotgun (WGS) entry which is preliminary data.</text>
</comment>
<keyword evidence="1" id="KW-1133">Transmembrane helix</keyword>
<dbReference type="EMBL" id="BMLS01000002">
    <property type="protein sequence ID" value="GGO67613.1"/>
    <property type="molecule type" value="Genomic_DNA"/>
</dbReference>
<feature type="transmembrane region" description="Helical" evidence="1">
    <location>
        <begin position="108"/>
        <end position="133"/>
    </location>
</feature>
<feature type="signal peptide" evidence="2">
    <location>
        <begin position="1"/>
        <end position="21"/>
    </location>
</feature>
<evidence type="ECO:0008006" key="5">
    <source>
        <dbReference type="Google" id="ProtNLM"/>
    </source>
</evidence>
<evidence type="ECO:0000256" key="2">
    <source>
        <dbReference type="SAM" id="SignalP"/>
    </source>
</evidence>
<dbReference type="AlphaFoldDB" id="A0A917YY75"/>
<dbReference type="Proteomes" id="UP000606935">
    <property type="component" value="Unassembled WGS sequence"/>
</dbReference>
<name>A0A917YY75_9ALTE</name>
<dbReference type="RefSeq" id="WP_188692455.1">
    <property type="nucleotide sequence ID" value="NZ_BMLS01000002.1"/>
</dbReference>
<gene>
    <name evidence="3" type="ORF">GCM10010982_14490</name>
</gene>
<evidence type="ECO:0000313" key="3">
    <source>
        <dbReference type="EMBL" id="GGO67613.1"/>
    </source>
</evidence>
<evidence type="ECO:0000313" key="4">
    <source>
        <dbReference type="Proteomes" id="UP000606935"/>
    </source>
</evidence>
<reference evidence="3" key="2">
    <citation type="submission" date="2020-09" db="EMBL/GenBank/DDBJ databases">
        <authorList>
            <person name="Sun Q."/>
            <person name="Zhou Y."/>
        </authorList>
    </citation>
    <scope>NUCLEOTIDE SEQUENCE</scope>
    <source>
        <strain evidence="3">CGMCC 1.7086</strain>
    </source>
</reference>
<keyword evidence="1" id="KW-0472">Membrane</keyword>
<reference evidence="3" key="1">
    <citation type="journal article" date="2014" name="Int. J. Syst. Evol. Microbiol.">
        <title>Complete genome sequence of Corynebacterium casei LMG S-19264T (=DSM 44701T), isolated from a smear-ripened cheese.</title>
        <authorList>
            <consortium name="US DOE Joint Genome Institute (JGI-PGF)"/>
            <person name="Walter F."/>
            <person name="Albersmeier A."/>
            <person name="Kalinowski J."/>
            <person name="Ruckert C."/>
        </authorList>
    </citation>
    <scope>NUCLEOTIDE SEQUENCE</scope>
    <source>
        <strain evidence="3">CGMCC 1.7086</strain>
    </source>
</reference>
<sequence length="142" mass="15664">MRAIRTLLLGLLALVCTPVIATQSLESREGYFVLEFSDYSASYDSLEVVRLVEGEPDAQSLQQFNVSGQRQATLSGFANGQYRVRLLDSSGSEPPVKLARVSVKHRSLYQALALFVVGLAAFSMLVGILMGFVRKERDNQYA</sequence>
<proteinExistence type="predicted"/>
<organism evidence="3 4">
    <name type="scientific">Bowmanella pacifica</name>
    <dbReference type="NCBI Taxonomy" id="502051"/>
    <lineage>
        <taxon>Bacteria</taxon>
        <taxon>Pseudomonadati</taxon>
        <taxon>Pseudomonadota</taxon>
        <taxon>Gammaproteobacteria</taxon>
        <taxon>Alteromonadales</taxon>
        <taxon>Alteromonadaceae</taxon>
        <taxon>Bowmanella</taxon>
    </lineage>
</organism>
<protein>
    <recommendedName>
        <fullName evidence="5">Transmembrane protein</fullName>
    </recommendedName>
</protein>